<reference evidence="3" key="2">
    <citation type="submission" date="2020-05" db="UniProtKB">
        <authorList>
            <consortium name="EnsemblMetazoa"/>
        </authorList>
    </citation>
    <scope>IDENTIFICATION</scope>
    <source>
        <strain evidence="3">JHB</strain>
    </source>
</reference>
<feature type="compositionally biased region" description="Low complexity" evidence="1">
    <location>
        <begin position="39"/>
        <end position="51"/>
    </location>
</feature>
<feature type="compositionally biased region" description="Basic and acidic residues" evidence="1">
    <location>
        <begin position="229"/>
        <end position="249"/>
    </location>
</feature>
<evidence type="ECO:0000313" key="3">
    <source>
        <dbReference type="EnsemblMetazoa" id="CPIJ013340-PA"/>
    </source>
</evidence>
<accession>B0X191</accession>
<sequence length="606" mass="68798">MKASSQIRRKPTAQTLTSVTKNDDTIEPKAKKQNGALLKPRITTRTIPTTKSDVKPRRGPTKATEPAKSVSLTELSRTKPPAKPDIKSKKVVPTKSAIITGPSKVSSNAPVPPRVRTQTRTLKPEEVTVLKYVAPVSAKIPSDQRKAPVSFEVEVKSTKSIDVTSTKPPVEEKSYERNNETDNEDQYESEFESYESDFECGSSSSSKHSDSDSTTSEPADSDQSSTLDNVKEEFTEEENRPTIEQKLDSGHYEIQIKKVQPQIESVTCSATSKSDDNQPDSDHVQKRPLISPDQLHRFLQRSCALVEMAINKKRKKSLPQSAVNSVNLKQINPLQNSVVSSVRCDLSSLHVFLTLHECQVLHQRERNEYSICIWDTRRFTEPQVVLSCWENVTCIEKVGPIVIAGTASGEYETWQRKGFLNKNAKLAPNAEKTPILSNKSCAIQNIVQNERELYRDRIHGDHQTQSPSTTLNDLDLHKPSSEGIEMGSMMHHGQIVFLKHVSPRYRSLFFLDHARILCVDRENAVTLIDMKNKTEIKLNERTASELRRYRLLGMTHNQAMWGNVVQFYWRFYTNLDFDSERKEVRIFMFTLWTVESERSAWKCECG</sequence>
<organism>
    <name type="scientific">Culex quinquefasciatus</name>
    <name type="common">Southern house mosquito</name>
    <name type="synonym">Culex pungens</name>
    <dbReference type="NCBI Taxonomy" id="7176"/>
    <lineage>
        <taxon>Eukaryota</taxon>
        <taxon>Metazoa</taxon>
        <taxon>Ecdysozoa</taxon>
        <taxon>Arthropoda</taxon>
        <taxon>Hexapoda</taxon>
        <taxon>Insecta</taxon>
        <taxon>Pterygota</taxon>
        <taxon>Neoptera</taxon>
        <taxon>Endopterygota</taxon>
        <taxon>Diptera</taxon>
        <taxon>Nematocera</taxon>
        <taxon>Culicoidea</taxon>
        <taxon>Culicidae</taxon>
        <taxon>Culicinae</taxon>
        <taxon>Culicini</taxon>
        <taxon>Culex</taxon>
        <taxon>Culex</taxon>
    </lineage>
</organism>
<protein>
    <submittedName>
        <fullName evidence="2 3">Uncharacterized protein</fullName>
    </submittedName>
</protein>
<evidence type="ECO:0000313" key="2">
    <source>
        <dbReference type="EMBL" id="EDS38540.1"/>
    </source>
</evidence>
<dbReference type="eggNOG" id="ENOG502T9S6">
    <property type="taxonomic scope" value="Eukaryota"/>
</dbReference>
<dbReference type="OrthoDB" id="2162425at2759"/>
<dbReference type="EnsemblMetazoa" id="CPIJ013340-RA">
    <property type="protein sequence ID" value="CPIJ013340-PA"/>
    <property type="gene ID" value="CPIJ013340"/>
</dbReference>
<dbReference type="InParanoid" id="B0X191"/>
<keyword evidence="4" id="KW-1185">Reference proteome</keyword>
<feature type="region of interest" description="Disordered" evidence="1">
    <location>
        <begin position="139"/>
        <end position="249"/>
    </location>
</feature>
<dbReference type="Proteomes" id="UP000002320">
    <property type="component" value="Unassembled WGS sequence"/>
</dbReference>
<feature type="compositionally biased region" description="Basic and acidic residues" evidence="1">
    <location>
        <begin position="21"/>
        <end position="30"/>
    </location>
</feature>
<name>B0X191_CULQU</name>
<evidence type="ECO:0000256" key="1">
    <source>
        <dbReference type="SAM" id="MobiDB-lite"/>
    </source>
</evidence>
<dbReference type="EMBL" id="DS232256">
    <property type="protein sequence ID" value="EDS38540.1"/>
    <property type="molecule type" value="Genomic_DNA"/>
</dbReference>
<feature type="compositionally biased region" description="Polar residues" evidence="1">
    <location>
        <begin position="1"/>
        <end position="20"/>
    </location>
</feature>
<proteinExistence type="predicted"/>
<feature type="compositionally biased region" description="Polar residues" evidence="1">
    <location>
        <begin position="217"/>
        <end position="228"/>
    </location>
</feature>
<dbReference type="AlphaFoldDB" id="B0X191"/>
<feature type="region of interest" description="Disordered" evidence="1">
    <location>
        <begin position="1"/>
        <end position="122"/>
    </location>
</feature>
<reference evidence="2" key="1">
    <citation type="submission" date="2007-03" db="EMBL/GenBank/DDBJ databases">
        <title>Annotation of Culex pipiens quinquefasciatus.</title>
        <authorList>
            <consortium name="The Broad Institute Genome Sequencing Platform"/>
            <person name="Atkinson P.W."/>
            <person name="Hemingway J."/>
            <person name="Christensen B.M."/>
            <person name="Higgs S."/>
            <person name="Kodira C."/>
            <person name="Hannick L."/>
            <person name="Megy K."/>
            <person name="O'Leary S."/>
            <person name="Pearson M."/>
            <person name="Haas B.J."/>
            <person name="Mauceli E."/>
            <person name="Wortman J.R."/>
            <person name="Lee N.H."/>
            <person name="Guigo R."/>
            <person name="Stanke M."/>
            <person name="Alvarado L."/>
            <person name="Amedeo P."/>
            <person name="Antoine C.H."/>
            <person name="Arensburger P."/>
            <person name="Bidwell S.L."/>
            <person name="Crawford M."/>
            <person name="Camaro F."/>
            <person name="Devon K."/>
            <person name="Engels R."/>
            <person name="Hammond M."/>
            <person name="Howarth C."/>
            <person name="Koehrsen M."/>
            <person name="Lawson D."/>
            <person name="Montgomery P."/>
            <person name="Nene V."/>
            <person name="Nusbaum C."/>
            <person name="Puiu D."/>
            <person name="Romero-Severson J."/>
            <person name="Severson D.W."/>
            <person name="Shumway M."/>
            <person name="Sisk P."/>
            <person name="Stolte C."/>
            <person name="Zeng Q."/>
            <person name="Eisenstadt E."/>
            <person name="Fraser-Liggett C."/>
            <person name="Strausberg R."/>
            <person name="Galagan J."/>
            <person name="Birren B."/>
            <person name="Collins F.H."/>
        </authorList>
    </citation>
    <scope>NUCLEOTIDE SEQUENCE [LARGE SCALE GENOMIC DNA]</scope>
    <source>
        <strain evidence="2">JHB</strain>
    </source>
</reference>
<feature type="compositionally biased region" description="Basic and acidic residues" evidence="1">
    <location>
        <begin position="169"/>
        <end position="180"/>
    </location>
</feature>
<feature type="region of interest" description="Disordered" evidence="1">
    <location>
        <begin position="267"/>
        <end position="289"/>
    </location>
</feature>
<dbReference type="STRING" id="7176.B0X191"/>
<feature type="compositionally biased region" description="Low complexity" evidence="1">
    <location>
        <begin position="202"/>
        <end position="216"/>
    </location>
</feature>
<dbReference type="KEGG" id="cqu:CpipJ_CPIJ013340"/>
<gene>
    <name evidence="3" type="primary">6046181</name>
    <name evidence="2" type="ORF">CpipJ_CPIJ013340</name>
</gene>
<feature type="compositionally biased region" description="Basic and acidic residues" evidence="1">
    <location>
        <begin position="273"/>
        <end position="285"/>
    </location>
</feature>
<dbReference type="VEuPathDB" id="VectorBase:CPIJ013340"/>
<evidence type="ECO:0000313" key="4">
    <source>
        <dbReference type="Proteomes" id="UP000002320"/>
    </source>
</evidence>
<dbReference type="HOGENOM" id="CLU_450755_0_0_1"/>
<feature type="compositionally biased region" description="Acidic residues" evidence="1">
    <location>
        <begin position="181"/>
        <end position="198"/>
    </location>
</feature>
<dbReference type="VEuPathDB" id="VectorBase:CQUJHB011139"/>